<feature type="binding site" evidence="6">
    <location>
        <position position="189"/>
    </location>
    <ligand>
        <name>substrate</name>
    </ligand>
</feature>
<dbReference type="GO" id="GO:0008479">
    <property type="term" value="F:tRNA-guanosine(34) queuine transglycosylase activity"/>
    <property type="evidence" value="ECO:0007669"/>
    <property type="project" value="UniProtKB-UniRule"/>
</dbReference>
<comment type="caution">
    <text evidence="8">The sequence shown here is derived from an EMBL/GenBank/DDBJ whole genome shotgun (WGS) entry which is preliminary data.</text>
</comment>
<comment type="similarity">
    <text evidence="6">Belongs to the queuine tRNA-ribosyltransferase family.</text>
</comment>
<feature type="domain" description="tRNA-guanine(15) transglycosylase-like" evidence="7">
    <location>
        <begin position="14"/>
        <end position="376"/>
    </location>
</feature>
<dbReference type="RefSeq" id="WP_114615743.1">
    <property type="nucleotide sequence ID" value="NZ_PPTO01000009.1"/>
</dbReference>
<dbReference type="EC" id="2.4.2.29" evidence="6"/>
<evidence type="ECO:0000256" key="2">
    <source>
        <dbReference type="ARBA" id="ARBA00022679"/>
    </source>
</evidence>
<feature type="active site" description="Proton acceptor" evidence="6">
    <location>
        <position position="92"/>
    </location>
</feature>
<gene>
    <name evidence="6" type="primary">tgt</name>
    <name evidence="8" type="ORF">C1881_06520</name>
</gene>
<evidence type="ECO:0000256" key="4">
    <source>
        <dbReference type="ARBA" id="ARBA00022723"/>
    </source>
</evidence>
<dbReference type="UniPathway" id="UPA00392"/>
<feature type="region of interest" description="RNA binding; important for wobble base 34 recognition" evidence="6">
    <location>
        <begin position="281"/>
        <end position="285"/>
    </location>
</feature>
<proteinExistence type="inferred from homology"/>
<feature type="region of interest" description="RNA binding" evidence="6">
    <location>
        <begin position="257"/>
        <end position="263"/>
    </location>
</feature>
<dbReference type="GO" id="GO:0008616">
    <property type="term" value="P:tRNA queuosine(34) biosynthetic process"/>
    <property type="evidence" value="ECO:0007669"/>
    <property type="project" value="UniProtKB-UniRule"/>
</dbReference>
<feature type="binding site" evidence="6">
    <location>
        <position position="147"/>
    </location>
    <ligand>
        <name>substrate</name>
    </ligand>
</feature>
<evidence type="ECO:0000313" key="8">
    <source>
        <dbReference type="EMBL" id="RDB58212.1"/>
    </source>
</evidence>
<feature type="binding site" evidence="6">
    <location>
        <position position="226"/>
    </location>
    <ligand>
        <name>substrate</name>
    </ligand>
</feature>
<dbReference type="Gene3D" id="3.20.20.105">
    <property type="entry name" value="Queuine tRNA-ribosyltransferase-like"/>
    <property type="match status" value="1"/>
</dbReference>
<feature type="binding site" evidence="6">
    <location>
        <position position="345"/>
    </location>
    <ligand>
        <name>Zn(2+)</name>
        <dbReference type="ChEBI" id="CHEBI:29105"/>
    </ligand>
</feature>
<evidence type="ECO:0000259" key="7">
    <source>
        <dbReference type="Pfam" id="PF01702"/>
    </source>
</evidence>
<comment type="function">
    <text evidence="6">Catalyzes the base-exchange of a guanine (G) residue with the queuine precursor 7-aminomethyl-7-deazaguanine (PreQ1) at position 34 (anticodon wobble position) in tRNAs with GU(N) anticodons (tRNA-Asp, -Asn, -His and -Tyr). Catalysis occurs through a double-displacement mechanism. The nucleophile active site attacks the C1' of nucleotide 34 to detach the guanine base from the RNA, forming a covalent enzyme-RNA intermediate. The proton acceptor active site deprotonates the incoming PreQ1, allowing a nucleophilic attack on the C1' of the ribose to form the product. After dissociation, two additional enzymatic reactions on the tRNA convert PreQ1 to queuine (Q), resulting in the hypermodified nucleoside queuosine (7-(((4,5-cis-dihydroxy-2-cyclopenten-1-yl)amino)methyl)-7-deazaguanosine).</text>
</comment>
<feature type="binding site" evidence="6">
    <location>
        <position position="319"/>
    </location>
    <ligand>
        <name>Zn(2+)</name>
        <dbReference type="ChEBI" id="CHEBI:29105"/>
    </ligand>
</feature>
<comment type="catalytic activity">
    <reaction evidence="6">
        <text>7-aminomethyl-7-carbaguanine + guanosine(34) in tRNA = 7-aminomethyl-7-carbaguanosine(34) in tRNA + guanine</text>
        <dbReference type="Rhea" id="RHEA:24104"/>
        <dbReference type="Rhea" id="RHEA-COMP:10341"/>
        <dbReference type="Rhea" id="RHEA-COMP:10342"/>
        <dbReference type="ChEBI" id="CHEBI:16235"/>
        <dbReference type="ChEBI" id="CHEBI:58703"/>
        <dbReference type="ChEBI" id="CHEBI:74269"/>
        <dbReference type="ChEBI" id="CHEBI:82833"/>
        <dbReference type="EC" id="2.4.2.29"/>
    </reaction>
</comment>
<organism evidence="8 9">
    <name type="scientific">Slackia isoflavoniconvertens</name>
    <dbReference type="NCBI Taxonomy" id="572010"/>
    <lineage>
        <taxon>Bacteria</taxon>
        <taxon>Bacillati</taxon>
        <taxon>Actinomycetota</taxon>
        <taxon>Coriobacteriia</taxon>
        <taxon>Eggerthellales</taxon>
        <taxon>Eggerthellaceae</taxon>
        <taxon>Slackia</taxon>
    </lineage>
</organism>
<dbReference type="InterPro" id="IPR002616">
    <property type="entry name" value="tRNA_ribo_trans-like"/>
</dbReference>
<dbReference type="HAMAP" id="MF_00168">
    <property type="entry name" value="Q_tRNA_Tgt"/>
    <property type="match status" value="1"/>
</dbReference>
<keyword evidence="3 6" id="KW-0819">tRNA processing</keyword>
<dbReference type="AlphaFoldDB" id="A0A369LGG0"/>
<evidence type="ECO:0000256" key="6">
    <source>
        <dbReference type="HAMAP-Rule" id="MF_00168"/>
    </source>
</evidence>
<dbReference type="PANTHER" id="PTHR43530">
    <property type="entry name" value="QUEUINE TRNA-RIBOSYLTRANSFERASE CATALYTIC SUBUNIT 1"/>
    <property type="match status" value="1"/>
</dbReference>
<sequence>MPLFDVNIDATCGNARALTFETAHGTVHTPMFMPVGTHATVKGVTTPQLRELNSQVVLANTYHLYMRPGVDIIEKAGGVQKFMNYDGPMLTDSGGFQLFSLDHMMKTDPDGVTFHARDYDGSKHRWTPESNMDIQQRIGADIVMQLDQCIGYPSPKEAVAASTKLSWEWAERCCAAHTREDQALFAIVQGGMHRDLRLESVKRLIEIDASSRAAGHKGFQGFGIGGYSVGEPHDVMFETLGDVCQALPDNRPRYLMGVGNPTTLVRAVREGVDMFDCVLPTRTARMGTAFSHTGRMNMRNAKYKEDFTPLDPECSCPTCTHYTRAYLRHLVKQGEMLGGILLSIHNLHFLIDLMGKAREAVLAGEYETFYQDWMNSPAANDY</sequence>
<protein>
    <recommendedName>
        <fullName evidence="6">Queuine tRNA-ribosyltransferase</fullName>
        <ecNumber evidence="6">2.4.2.29</ecNumber>
    </recommendedName>
    <alternativeName>
        <fullName evidence="6">Guanine insertion enzyme</fullName>
    </alternativeName>
    <alternativeName>
        <fullName evidence="6">tRNA-guanine transglycosylase</fullName>
    </alternativeName>
</protein>
<dbReference type="GO" id="GO:0005829">
    <property type="term" value="C:cytosol"/>
    <property type="evidence" value="ECO:0007669"/>
    <property type="project" value="TreeGrafter"/>
</dbReference>
<dbReference type="NCBIfam" id="TIGR00430">
    <property type="entry name" value="Q_tRNA_tgt"/>
    <property type="match status" value="1"/>
</dbReference>
<dbReference type="NCBIfam" id="TIGR00449">
    <property type="entry name" value="tgt_general"/>
    <property type="match status" value="1"/>
</dbReference>
<keyword evidence="2 6" id="KW-0808">Transferase</keyword>
<comment type="pathway">
    <text evidence="6">tRNA modification; tRNA-queuosine biosynthesis.</text>
</comment>
<feature type="binding site" evidence="6">
    <location>
        <begin position="92"/>
        <end position="96"/>
    </location>
    <ligand>
        <name>substrate</name>
    </ligand>
</feature>
<comment type="subunit">
    <text evidence="6">Homodimer. Within each dimer, one monomer is responsible for RNA recognition and catalysis, while the other monomer binds to the replacement base PreQ1.</text>
</comment>
<comment type="cofactor">
    <cofactor evidence="6">
        <name>Zn(2+)</name>
        <dbReference type="ChEBI" id="CHEBI:29105"/>
    </cofactor>
    <text evidence="6">Binds 1 zinc ion per subunit.</text>
</comment>
<reference evidence="8 9" key="1">
    <citation type="journal article" date="2018" name="Elife">
        <title>Discovery and characterization of a prevalent human gut bacterial enzyme sufficient for the inactivation of a family of plant toxins.</title>
        <authorList>
            <person name="Koppel N."/>
            <person name="Bisanz J.E."/>
            <person name="Pandelia M.E."/>
            <person name="Turnbaugh P.J."/>
            <person name="Balskus E.P."/>
        </authorList>
    </citation>
    <scope>NUCLEOTIDE SEQUENCE [LARGE SCALE GENOMIC DNA]</scope>
    <source>
        <strain evidence="8 9">OB21 GAM31</strain>
    </source>
</reference>
<evidence type="ECO:0000256" key="1">
    <source>
        <dbReference type="ARBA" id="ARBA00022676"/>
    </source>
</evidence>
<dbReference type="GO" id="GO:0046872">
    <property type="term" value="F:metal ion binding"/>
    <property type="evidence" value="ECO:0007669"/>
    <property type="project" value="UniProtKB-KW"/>
</dbReference>
<evidence type="ECO:0000313" key="9">
    <source>
        <dbReference type="Proteomes" id="UP000253975"/>
    </source>
</evidence>
<keyword evidence="1 6" id="KW-0328">Glycosyltransferase</keyword>
<accession>A0A369LGG0</accession>
<evidence type="ECO:0000256" key="5">
    <source>
        <dbReference type="ARBA" id="ARBA00022833"/>
    </source>
</evidence>
<dbReference type="PANTHER" id="PTHR43530:SF1">
    <property type="entry name" value="QUEUINE TRNA-RIBOSYLTRANSFERASE CATALYTIC SUBUNIT 1"/>
    <property type="match status" value="1"/>
</dbReference>
<keyword evidence="5 6" id="KW-0862">Zinc</keyword>
<dbReference type="SUPFAM" id="SSF51713">
    <property type="entry name" value="tRNA-guanine transglycosylase"/>
    <property type="match status" value="1"/>
</dbReference>
<keyword evidence="6" id="KW-0671">Queuosine biosynthesis</keyword>
<feature type="binding site" evidence="6">
    <location>
        <position position="314"/>
    </location>
    <ligand>
        <name>Zn(2+)</name>
        <dbReference type="ChEBI" id="CHEBI:29105"/>
    </ligand>
</feature>
<dbReference type="Pfam" id="PF01702">
    <property type="entry name" value="TGT"/>
    <property type="match status" value="1"/>
</dbReference>
<dbReference type="Proteomes" id="UP000253975">
    <property type="component" value="Unassembled WGS sequence"/>
</dbReference>
<feature type="active site" description="Nucleophile" evidence="6">
    <location>
        <position position="276"/>
    </location>
</feature>
<dbReference type="InterPro" id="IPR036511">
    <property type="entry name" value="TGT-like_sf"/>
</dbReference>
<evidence type="ECO:0000256" key="3">
    <source>
        <dbReference type="ARBA" id="ARBA00022694"/>
    </source>
</evidence>
<dbReference type="EMBL" id="PPTO01000009">
    <property type="protein sequence ID" value="RDB58212.1"/>
    <property type="molecule type" value="Genomic_DNA"/>
</dbReference>
<keyword evidence="4 6" id="KW-0479">Metal-binding</keyword>
<name>A0A369LGG0_9ACTN</name>
<dbReference type="InterPro" id="IPR004803">
    <property type="entry name" value="TGT"/>
</dbReference>
<feature type="binding site" evidence="6">
    <location>
        <position position="316"/>
    </location>
    <ligand>
        <name>Zn(2+)</name>
        <dbReference type="ChEBI" id="CHEBI:29105"/>
    </ligand>
</feature>